<accession>A0A9J6RAT5</accession>
<feature type="transmembrane region" description="Helical" evidence="1">
    <location>
        <begin position="400"/>
        <end position="416"/>
    </location>
</feature>
<dbReference type="RefSeq" id="WP_268779558.1">
    <property type="nucleotide sequence ID" value="NZ_JAPRAT010000009.1"/>
</dbReference>
<gene>
    <name evidence="2" type="ORF">OWO01_06145</name>
</gene>
<keyword evidence="1" id="KW-1133">Transmembrane helix</keyword>
<keyword evidence="1" id="KW-0472">Membrane</keyword>
<protein>
    <submittedName>
        <fullName evidence="2">Uncharacterized protein</fullName>
    </submittedName>
</protein>
<feature type="transmembrane region" description="Helical" evidence="1">
    <location>
        <begin position="127"/>
        <end position="150"/>
    </location>
</feature>
<feature type="transmembrane region" description="Helical" evidence="1">
    <location>
        <begin position="171"/>
        <end position="195"/>
    </location>
</feature>
<reference evidence="2" key="1">
    <citation type="submission" date="2022-11" db="EMBL/GenBank/DDBJ databases">
        <title>WGS of Natronobacillus azotifigens 24KS-1, an anaerobic diazotrophic haloalkaliphile from soda-rich habitats.</title>
        <authorList>
            <person name="Sorokin D.Y."/>
            <person name="Merkel A.Y."/>
        </authorList>
    </citation>
    <scope>NUCLEOTIDE SEQUENCE</scope>
    <source>
        <strain evidence="2">24KS-1</strain>
    </source>
</reference>
<feature type="transmembrane region" description="Helical" evidence="1">
    <location>
        <begin position="463"/>
        <end position="481"/>
    </location>
</feature>
<feature type="transmembrane region" description="Helical" evidence="1">
    <location>
        <begin position="321"/>
        <end position="342"/>
    </location>
</feature>
<dbReference type="Proteomes" id="UP001084197">
    <property type="component" value="Unassembled WGS sequence"/>
</dbReference>
<feature type="transmembrane region" description="Helical" evidence="1">
    <location>
        <begin position="207"/>
        <end position="232"/>
    </location>
</feature>
<proteinExistence type="predicted"/>
<feature type="transmembrane region" description="Helical" evidence="1">
    <location>
        <begin position="290"/>
        <end position="309"/>
    </location>
</feature>
<keyword evidence="3" id="KW-1185">Reference proteome</keyword>
<dbReference type="EMBL" id="JAPRAT010000009">
    <property type="protein sequence ID" value="MCZ0702786.1"/>
    <property type="molecule type" value="Genomic_DNA"/>
</dbReference>
<organism evidence="2 3">
    <name type="scientific">Natronobacillus azotifigens</name>
    <dbReference type="NCBI Taxonomy" id="472978"/>
    <lineage>
        <taxon>Bacteria</taxon>
        <taxon>Bacillati</taxon>
        <taxon>Bacillota</taxon>
        <taxon>Bacilli</taxon>
        <taxon>Bacillales</taxon>
        <taxon>Bacillaceae</taxon>
        <taxon>Natronobacillus</taxon>
    </lineage>
</organism>
<feature type="transmembrane region" description="Helical" evidence="1">
    <location>
        <begin position="374"/>
        <end position="394"/>
    </location>
</feature>
<comment type="caution">
    <text evidence="2">The sequence shown here is derived from an EMBL/GenBank/DDBJ whole genome shotgun (WGS) entry which is preliminary data.</text>
</comment>
<feature type="transmembrane region" description="Helical" evidence="1">
    <location>
        <begin position="437"/>
        <end position="457"/>
    </location>
</feature>
<keyword evidence="1" id="KW-0812">Transmembrane</keyword>
<evidence type="ECO:0000256" key="1">
    <source>
        <dbReference type="SAM" id="Phobius"/>
    </source>
</evidence>
<feature type="transmembrane region" description="Helical" evidence="1">
    <location>
        <begin position="102"/>
        <end position="121"/>
    </location>
</feature>
<feature type="transmembrane region" description="Helical" evidence="1">
    <location>
        <begin position="21"/>
        <end position="41"/>
    </location>
</feature>
<sequence length="498" mass="58238">MLNRVLTMELGNDKGLRSTRNLLKLFYTFILPNITAIQFAYVIHSIPFIDHKLMLIFVLYLNLLVITIIQYSAQKKIFSSLEKEVLLKFIPNKTKLFIKYRLFFLIIKFNLPMLLFSSFYFETFIRAHTLLFTVFALFSILVIMIFQMYLAIIIRYWTNTMRAVYLQGLQILIFLLFVVLLSGVSFTPVLFLAMLDRYWGETISTLFYINALPIIITVALLAFISISLIILAKQINMRVLVLNRNLSFNLNTATLEKIQAKVYGLDLSRLQKLLFVKDIKYVFRNSKVQITLMGVYHLILLFSIIFFFLDISENEMGIFMAKFYLALTIGQLILSYILGVSFNDVLDFKNDLSVVGNYHIKLSETNLIREKIKILRAFVFPKLTITHIIFILTLLLLNQYMLALVYLLNYLICFWGRKALELFRVKTANQLNSERGFLEFVNFIIIMVIAFLLMQLLNSSDDNIYFFQLLSLGSVLILYFYHLFVFKKKKEVNVHVGS</sequence>
<dbReference type="AlphaFoldDB" id="A0A9J6RAT5"/>
<name>A0A9J6RAT5_9BACI</name>
<evidence type="ECO:0000313" key="3">
    <source>
        <dbReference type="Proteomes" id="UP001084197"/>
    </source>
</evidence>
<feature type="transmembrane region" description="Helical" evidence="1">
    <location>
        <begin position="53"/>
        <end position="73"/>
    </location>
</feature>
<evidence type="ECO:0000313" key="2">
    <source>
        <dbReference type="EMBL" id="MCZ0702786.1"/>
    </source>
</evidence>